<keyword evidence="1" id="KW-0175">Coiled coil</keyword>
<keyword evidence="2" id="KW-0472">Membrane</keyword>
<dbReference type="KEGG" id="thyd:TTHT_0939"/>
<feature type="coiled-coil region" evidence="1">
    <location>
        <begin position="40"/>
        <end position="71"/>
    </location>
</feature>
<keyword evidence="4" id="KW-1185">Reference proteome</keyword>
<dbReference type="Proteomes" id="UP000595564">
    <property type="component" value="Chromosome"/>
</dbReference>
<dbReference type="EMBL" id="AP017470">
    <property type="protein sequence ID" value="BBB32493.1"/>
    <property type="molecule type" value="Genomic_DNA"/>
</dbReference>
<organism evidence="3 4">
    <name type="scientific">Thermotomaculum hydrothermale</name>
    <dbReference type="NCBI Taxonomy" id="981385"/>
    <lineage>
        <taxon>Bacteria</taxon>
        <taxon>Pseudomonadati</taxon>
        <taxon>Acidobacteriota</taxon>
        <taxon>Holophagae</taxon>
        <taxon>Thermotomaculales</taxon>
        <taxon>Thermotomaculaceae</taxon>
        <taxon>Thermotomaculum</taxon>
    </lineage>
</organism>
<evidence type="ECO:0000256" key="2">
    <source>
        <dbReference type="SAM" id="Phobius"/>
    </source>
</evidence>
<name>A0A7R6PEZ9_9BACT</name>
<evidence type="ECO:0000256" key="1">
    <source>
        <dbReference type="SAM" id="Coils"/>
    </source>
</evidence>
<dbReference type="RefSeq" id="WP_201328844.1">
    <property type="nucleotide sequence ID" value="NZ_AP017470.1"/>
</dbReference>
<dbReference type="Pfam" id="PF04977">
    <property type="entry name" value="DivIC"/>
    <property type="match status" value="1"/>
</dbReference>
<feature type="transmembrane region" description="Helical" evidence="2">
    <location>
        <begin position="9"/>
        <end position="29"/>
    </location>
</feature>
<evidence type="ECO:0000313" key="4">
    <source>
        <dbReference type="Proteomes" id="UP000595564"/>
    </source>
</evidence>
<dbReference type="InterPro" id="IPR007060">
    <property type="entry name" value="FtsL/DivIC"/>
</dbReference>
<sequence length="105" mass="12858">MRKRKKRFFNWKTIIVLIYLIGVSLFLFFNKYGYKTYLTLENKQKSLEKIKTELIQKKETLKRELELQNASSPFFIEMIARERLRMAKEGEYIYYISKTKKKSEK</sequence>
<keyword evidence="2" id="KW-0812">Transmembrane</keyword>
<evidence type="ECO:0008006" key="5">
    <source>
        <dbReference type="Google" id="ProtNLM"/>
    </source>
</evidence>
<evidence type="ECO:0000313" key="3">
    <source>
        <dbReference type="EMBL" id="BBB32493.1"/>
    </source>
</evidence>
<gene>
    <name evidence="3" type="ORF">TTHT_0939</name>
</gene>
<reference evidence="3 4" key="1">
    <citation type="journal article" date="2012" name="Extremophiles">
        <title>Thermotomaculum hydrothermale gen. nov., sp. nov., a novel heterotrophic thermophile within the phylum Acidobacteria from a deep-sea hydrothermal vent chimney in the Southern Okinawa Trough.</title>
        <authorList>
            <person name="Izumi H."/>
            <person name="Nunoura T."/>
            <person name="Miyazaki M."/>
            <person name="Mino S."/>
            <person name="Toki T."/>
            <person name="Takai K."/>
            <person name="Sako Y."/>
            <person name="Sawabe T."/>
            <person name="Nakagawa S."/>
        </authorList>
    </citation>
    <scope>NUCLEOTIDE SEQUENCE [LARGE SCALE GENOMIC DNA]</scope>
    <source>
        <strain evidence="3 4">AC55</strain>
    </source>
</reference>
<proteinExistence type="predicted"/>
<keyword evidence="2" id="KW-1133">Transmembrane helix</keyword>
<protein>
    <recommendedName>
        <fullName evidence="5">Septum formation initiator</fullName>
    </recommendedName>
</protein>
<accession>A0A7R6PEZ9</accession>
<dbReference type="AlphaFoldDB" id="A0A7R6PEZ9"/>